<reference evidence="2" key="2">
    <citation type="submission" date="2015-01" db="EMBL/GenBank/DDBJ databases">
        <title>Evolutionary Origins and Diversification of the Mycorrhizal Mutualists.</title>
        <authorList>
            <consortium name="DOE Joint Genome Institute"/>
            <consortium name="Mycorrhizal Genomics Consortium"/>
            <person name="Kohler A."/>
            <person name="Kuo A."/>
            <person name="Nagy L.G."/>
            <person name="Floudas D."/>
            <person name="Copeland A."/>
            <person name="Barry K.W."/>
            <person name="Cichocki N."/>
            <person name="Veneault-Fourrey C."/>
            <person name="LaButti K."/>
            <person name="Lindquist E.A."/>
            <person name="Lipzen A."/>
            <person name="Lundell T."/>
            <person name="Morin E."/>
            <person name="Murat C."/>
            <person name="Riley R."/>
            <person name="Ohm R."/>
            <person name="Sun H."/>
            <person name="Tunlid A."/>
            <person name="Henrissat B."/>
            <person name="Grigoriev I.V."/>
            <person name="Hibbett D.S."/>
            <person name="Martin F."/>
        </authorList>
    </citation>
    <scope>NUCLEOTIDE SEQUENCE [LARGE SCALE GENOMIC DNA]</scope>
    <source>
        <strain evidence="2">UH-Slu-Lm8-n1</strain>
    </source>
</reference>
<dbReference type="OrthoDB" id="2662702at2759"/>
<evidence type="ECO:0000313" key="2">
    <source>
        <dbReference type="Proteomes" id="UP000054485"/>
    </source>
</evidence>
<accession>A0A0D0AJX1</accession>
<dbReference type="EMBL" id="KN836319">
    <property type="protein sequence ID" value="KIK32253.1"/>
    <property type="molecule type" value="Genomic_DNA"/>
</dbReference>
<feature type="non-terminal residue" evidence="1">
    <location>
        <position position="96"/>
    </location>
</feature>
<name>A0A0D0AJX1_9AGAM</name>
<feature type="non-terminal residue" evidence="1">
    <location>
        <position position="1"/>
    </location>
</feature>
<sequence length="96" mass="11410">VRKLTYKIIHSTTVILPAWREILEDMKFPVTLMPRDVSTRWNSTLDMLEYALKHRIAVDTVTQRRVLGLRKFELGDHEWDIIAQLRDILKDATLFF</sequence>
<reference evidence="1 2" key="1">
    <citation type="submission" date="2014-04" db="EMBL/GenBank/DDBJ databases">
        <authorList>
            <consortium name="DOE Joint Genome Institute"/>
            <person name="Kuo A."/>
            <person name="Ruytinx J."/>
            <person name="Rineau F."/>
            <person name="Colpaert J."/>
            <person name="Kohler A."/>
            <person name="Nagy L.G."/>
            <person name="Floudas D."/>
            <person name="Copeland A."/>
            <person name="Barry K.W."/>
            <person name="Cichocki N."/>
            <person name="Veneault-Fourrey C."/>
            <person name="LaButti K."/>
            <person name="Lindquist E.A."/>
            <person name="Lipzen A."/>
            <person name="Lundell T."/>
            <person name="Morin E."/>
            <person name="Murat C."/>
            <person name="Sun H."/>
            <person name="Tunlid A."/>
            <person name="Henrissat B."/>
            <person name="Grigoriev I.V."/>
            <person name="Hibbett D.S."/>
            <person name="Martin F."/>
            <person name="Nordberg H.P."/>
            <person name="Cantor M.N."/>
            <person name="Hua S.X."/>
        </authorList>
    </citation>
    <scope>NUCLEOTIDE SEQUENCE [LARGE SCALE GENOMIC DNA]</scope>
    <source>
        <strain evidence="1 2">UH-Slu-Lm8-n1</strain>
    </source>
</reference>
<dbReference type="STRING" id="930992.A0A0D0AJX1"/>
<protein>
    <submittedName>
        <fullName evidence="1">Uncharacterized protein</fullName>
    </submittedName>
</protein>
<dbReference type="SUPFAM" id="SSF53098">
    <property type="entry name" value="Ribonuclease H-like"/>
    <property type="match status" value="1"/>
</dbReference>
<evidence type="ECO:0000313" key="1">
    <source>
        <dbReference type="EMBL" id="KIK32253.1"/>
    </source>
</evidence>
<keyword evidence="2" id="KW-1185">Reference proteome</keyword>
<dbReference type="AlphaFoldDB" id="A0A0D0AJX1"/>
<dbReference type="HOGENOM" id="CLU_099691_2_0_1"/>
<dbReference type="InParanoid" id="A0A0D0AJX1"/>
<proteinExistence type="predicted"/>
<dbReference type="InterPro" id="IPR012337">
    <property type="entry name" value="RNaseH-like_sf"/>
</dbReference>
<organism evidence="1 2">
    <name type="scientific">Suillus luteus UH-Slu-Lm8-n1</name>
    <dbReference type="NCBI Taxonomy" id="930992"/>
    <lineage>
        <taxon>Eukaryota</taxon>
        <taxon>Fungi</taxon>
        <taxon>Dikarya</taxon>
        <taxon>Basidiomycota</taxon>
        <taxon>Agaricomycotina</taxon>
        <taxon>Agaricomycetes</taxon>
        <taxon>Agaricomycetidae</taxon>
        <taxon>Boletales</taxon>
        <taxon>Suillineae</taxon>
        <taxon>Suillaceae</taxon>
        <taxon>Suillus</taxon>
    </lineage>
</organism>
<gene>
    <name evidence="1" type="ORF">CY34DRAFT_40483</name>
</gene>
<dbReference type="Proteomes" id="UP000054485">
    <property type="component" value="Unassembled WGS sequence"/>
</dbReference>